<keyword evidence="2" id="KW-1185">Reference proteome</keyword>
<comment type="caution">
    <text evidence="1">The sequence shown here is derived from an EMBL/GenBank/DDBJ whole genome shotgun (WGS) entry which is preliminary data.</text>
</comment>
<dbReference type="Proteomes" id="UP000238642">
    <property type="component" value="Unassembled WGS sequence"/>
</dbReference>
<reference evidence="1 2" key="1">
    <citation type="submission" date="2018-02" db="EMBL/GenBank/DDBJ databases">
        <title>The draft genome of Sphingobacterium gobiense H7.</title>
        <authorList>
            <person name="Li L."/>
            <person name="Liu L."/>
            <person name="Zhang X."/>
            <person name="Wang T."/>
            <person name="Liang L."/>
        </authorList>
    </citation>
    <scope>NUCLEOTIDE SEQUENCE [LARGE SCALE GENOMIC DNA]</scope>
    <source>
        <strain evidence="1 2">ACCC 05757</strain>
    </source>
</reference>
<protein>
    <submittedName>
        <fullName evidence="1">Uncharacterized protein</fullName>
    </submittedName>
</protein>
<organism evidence="1 2">
    <name type="scientific">Sphingobacterium gobiense</name>
    <dbReference type="NCBI Taxonomy" id="1382456"/>
    <lineage>
        <taxon>Bacteria</taxon>
        <taxon>Pseudomonadati</taxon>
        <taxon>Bacteroidota</taxon>
        <taxon>Sphingobacteriia</taxon>
        <taxon>Sphingobacteriales</taxon>
        <taxon>Sphingobacteriaceae</taxon>
        <taxon>Sphingobacterium</taxon>
    </lineage>
</organism>
<name>A0A2S9JIE8_9SPHI</name>
<sequence length="131" mass="14952">MENFLPALLIIGAVIYKIYSEYQKEQEKARRRLPQAPPPTPPVISEAEQKMQRRVTESTTPAHIPIPAKKVERSLGKPEVVRKTREERSADAKLLKKIPSKVVPEIEEKGEVSFNLREAIIQSAILNRPYQ</sequence>
<evidence type="ECO:0000313" key="2">
    <source>
        <dbReference type="Proteomes" id="UP000238642"/>
    </source>
</evidence>
<dbReference type="AlphaFoldDB" id="A0A2S9JIE8"/>
<proteinExistence type="predicted"/>
<dbReference type="RefSeq" id="WP_105727183.1">
    <property type="nucleotide sequence ID" value="NZ_PVBS01000003.1"/>
</dbReference>
<dbReference type="OrthoDB" id="793629at2"/>
<gene>
    <name evidence="1" type="ORF">C5749_15710</name>
</gene>
<dbReference type="EMBL" id="PVBS01000003">
    <property type="protein sequence ID" value="PRD52669.1"/>
    <property type="molecule type" value="Genomic_DNA"/>
</dbReference>
<accession>A0A2S9JIE8</accession>
<evidence type="ECO:0000313" key="1">
    <source>
        <dbReference type="EMBL" id="PRD52669.1"/>
    </source>
</evidence>